<proteinExistence type="predicted"/>
<dbReference type="EMBL" id="MU154609">
    <property type="protein sequence ID" value="KAF9491977.1"/>
    <property type="molecule type" value="Genomic_DNA"/>
</dbReference>
<name>A0A9P6D5K5_PLEER</name>
<feature type="region of interest" description="Disordered" evidence="1">
    <location>
        <begin position="152"/>
        <end position="181"/>
    </location>
</feature>
<dbReference type="AlphaFoldDB" id="A0A9P6D5K5"/>
<dbReference type="Proteomes" id="UP000807025">
    <property type="component" value="Unassembled WGS sequence"/>
</dbReference>
<evidence type="ECO:0000256" key="1">
    <source>
        <dbReference type="SAM" id="MobiDB-lite"/>
    </source>
</evidence>
<accession>A0A9P6D5K5</accession>
<keyword evidence="3" id="KW-1185">Reference proteome</keyword>
<gene>
    <name evidence="2" type="ORF">BDN71DRAFT_1433584</name>
</gene>
<evidence type="ECO:0000313" key="2">
    <source>
        <dbReference type="EMBL" id="KAF9491977.1"/>
    </source>
</evidence>
<evidence type="ECO:0000313" key="3">
    <source>
        <dbReference type="Proteomes" id="UP000807025"/>
    </source>
</evidence>
<comment type="caution">
    <text evidence="2">The sequence shown here is derived from an EMBL/GenBank/DDBJ whole genome shotgun (WGS) entry which is preliminary data.</text>
</comment>
<reference evidence="2" key="1">
    <citation type="submission" date="2020-11" db="EMBL/GenBank/DDBJ databases">
        <authorList>
            <consortium name="DOE Joint Genome Institute"/>
            <person name="Ahrendt S."/>
            <person name="Riley R."/>
            <person name="Andreopoulos W."/>
            <person name="Labutti K."/>
            <person name="Pangilinan J."/>
            <person name="Ruiz-Duenas F.J."/>
            <person name="Barrasa J.M."/>
            <person name="Sanchez-Garcia M."/>
            <person name="Camarero S."/>
            <person name="Miyauchi S."/>
            <person name="Serrano A."/>
            <person name="Linde D."/>
            <person name="Babiker R."/>
            <person name="Drula E."/>
            <person name="Ayuso-Fernandez I."/>
            <person name="Pacheco R."/>
            <person name="Padilla G."/>
            <person name="Ferreira P."/>
            <person name="Barriuso J."/>
            <person name="Kellner H."/>
            <person name="Castanera R."/>
            <person name="Alfaro M."/>
            <person name="Ramirez L."/>
            <person name="Pisabarro A.G."/>
            <person name="Kuo A."/>
            <person name="Tritt A."/>
            <person name="Lipzen A."/>
            <person name="He G."/>
            <person name="Yan M."/>
            <person name="Ng V."/>
            <person name="Cullen D."/>
            <person name="Martin F."/>
            <person name="Rosso M.-N."/>
            <person name="Henrissat B."/>
            <person name="Hibbett D."/>
            <person name="Martinez A.T."/>
            <person name="Grigoriev I.V."/>
        </authorList>
    </citation>
    <scope>NUCLEOTIDE SEQUENCE</scope>
    <source>
        <strain evidence="2">ATCC 90797</strain>
    </source>
</reference>
<protein>
    <submittedName>
        <fullName evidence="2">Uncharacterized protein</fullName>
    </submittedName>
</protein>
<feature type="compositionally biased region" description="Basic and acidic residues" evidence="1">
    <location>
        <begin position="152"/>
        <end position="162"/>
    </location>
</feature>
<organism evidence="2 3">
    <name type="scientific">Pleurotus eryngii</name>
    <name type="common">Boletus of the steppes</name>
    <dbReference type="NCBI Taxonomy" id="5323"/>
    <lineage>
        <taxon>Eukaryota</taxon>
        <taxon>Fungi</taxon>
        <taxon>Dikarya</taxon>
        <taxon>Basidiomycota</taxon>
        <taxon>Agaricomycotina</taxon>
        <taxon>Agaricomycetes</taxon>
        <taxon>Agaricomycetidae</taxon>
        <taxon>Agaricales</taxon>
        <taxon>Pleurotineae</taxon>
        <taxon>Pleurotaceae</taxon>
        <taxon>Pleurotus</taxon>
    </lineage>
</organism>
<sequence length="181" mass="20005">MSFRSYPRTPPQCKPYSDTTPTLEDFTSLYTQPGDDHGLVWRKYEQRGWLTVEDGIAASAHDLEEDQVIPMEPDMVPVAHALIVDKTNDAEHSSNIGMSCLTFPSVSWVIGDDRHGSLGSSLRLTLCFCSWTLCPCHSSHCANPDAVYPANRENHSDPEATHAEVAASDMEPDSDDGKVHM</sequence>